<dbReference type="EMBL" id="LT554228">
    <property type="protein sequence ID" value="SAM03662.1"/>
    <property type="molecule type" value="Genomic_DNA"/>
</dbReference>
<keyword evidence="3" id="KW-1185">Reference proteome</keyword>
<protein>
    <submittedName>
        <fullName evidence="2">Uncharacterized protein</fullName>
    </submittedName>
</protein>
<dbReference type="AlphaFoldDB" id="A0A163TD34"/>
<sequence length="618" mass="66444">MATLTLLPDTGHNHHSSQGPHHAKQKCTSTTCCSPSRLWKSIQQLIAAHDKQDLIQLCQDPTKSSHVLSVLLSSRLTNDASLYPASNKHRVLNLATLGEKTTPLYRAKVTTLFGKSATDLNALQLALFHRQEGIACYLLQLIRQHAPEKDRSLFVNHLWGARNGSLHLACFLEMPRVVQLLLDMGVSPDAVNGKLKTPLDCCNDHDSASALDCRTLVEQALLIKHGKKLSVDTSSPSPSAALVKPLPPSSDTQVSMVVDDDKAGDQKDAAGTTPACPDPVVVDAPWSMQVHSYGDLMAGSGYLGASVTYSPAGPLFKPKQDGHAFGSTPPLVDFVLPPFDLEEEDTDDDDDDDCGMKYQDICWSPPLLPLDDPFPHYGHGDDDDLNLDVLSLPLVLTPLGISPICAVPLEDDDPASDLGASLDAGDTCQAFLEDDPCMYDAACDDDGGDDDPGKQQDHSSQAQWPSLDSSPVFSKKDGDPSDGGDSSQRFDDDHDGGGGGGDQDHIPLVDHWPAISLKSPDPRQDQSHSNGWADASEFGNRPPSNHPGPNSAWIDLFAETNDGSPPPDFQRFQACILIHAIQCVVLEKVARLIPPAQHFGSTPSLGVLQTPSLVDAYT</sequence>
<feature type="compositionally biased region" description="Polar residues" evidence="1">
    <location>
        <begin position="458"/>
        <end position="472"/>
    </location>
</feature>
<dbReference type="InParanoid" id="A0A163TD34"/>
<dbReference type="STRING" id="4829.A0A163TD34"/>
<name>A0A163TD34_ABSGL</name>
<dbReference type="Gene3D" id="1.25.40.20">
    <property type="entry name" value="Ankyrin repeat-containing domain"/>
    <property type="match status" value="1"/>
</dbReference>
<reference evidence="2" key="1">
    <citation type="submission" date="2016-04" db="EMBL/GenBank/DDBJ databases">
        <authorList>
            <person name="Evans L.H."/>
            <person name="Alamgir A."/>
            <person name="Owens N."/>
            <person name="Weber N.D."/>
            <person name="Virtaneva K."/>
            <person name="Barbian K."/>
            <person name="Babar A."/>
            <person name="Rosenke K."/>
        </authorList>
    </citation>
    <scope>NUCLEOTIDE SEQUENCE [LARGE SCALE GENOMIC DNA]</scope>
    <source>
        <strain evidence="2">CBS 101.48</strain>
    </source>
</reference>
<feature type="compositionally biased region" description="Basic and acidic residues" evidence="1">
    <location>
        <begin position="488"/>
        <end position="508"/>
    </location>
</feature>
<dbReference type="InterPro" id="IPR036770">
    <property type="entry name" value="Ankyrin_rpt-contain_sf"/>
</dbReference>
<dbReference type="OrthoDB" id="428895at2759"/>
<feature type="region of interest" description="Disordered" evidence="1">
    <location>
        <begin position="231"/>
        <end position="254"/>
    </location>
</feature>
<feature type="region of interest" description="Disordered" evidence="1">
    <location>
        <begin position="1"/>
        <end position="26"/>
    </location>
</feature>
<feature type="compositionally biased region" description="Acidic residues" evidence="1">
    <location>
        <begin position="441"/>
        <end position="450"/>
    </location>
</feature>
<evidence type="ECO:0000313" key="3">
    <source>
        <dbReference type="Proteomes" id="UP000078561"/>
    </source>
</evidence>
<dbReference type="Proteomes" id="UP000078561">
    <property type="component" value="Unassembled WGS sequence"/>
</dbReference>
<gene>
    <name evidence="2" type="primary">ABSGL_09505.1 scaffold 11342</name>
</gene>
<feature type="region of interest" description="Disordered" evidence="1">
    <location>
        <begin position="441"/>
        <end position="552"/>
    </location>
</feature>
<evidence type="ECO:0000313" key="2">
    <source>
        <dbReference type="EMBL" id="SAM03662.1"/>
    </source>
</evidence>
<dbReference type="SUPFAM" id="SSF48403">
    <property type="entry name" value="Ankyrin repeat"/>
    <property type="match status" value="1"/>
</dbReference>
<organism evidence="2">
    <name type="scientific">Absidia glauca</name>
    <name type="common">Pin mould</name>
    <dbReference type="NCBI Taxonomy" id="4829"/>
    <lineage>
        <taxon>Eukaryota</taxon>
        <taxon>Fungi</taxon>
        <taxon>Fungi incertae sedis</taxon>
        <taxon>Mucoromycota</taxon>
        <taxon>Mucoromycotina</taxon>
        <taxon>Mucoromycetes</taxon>
        <taxon>Mucorales</taxon>
        <taxon>Cunninghamellaceae</taxon>
        <taxon>Absidia</taxon>
    </lineage>
</organism>
<accession>A0A163TD34</accession>
<proteinExistence type="predicted"/>
<evidence type="ECO:0000256" key="1">
    <source>
        <dbReference type="SAM" id="MobiDB-lite"/>
    </source>
</evidence>